<name>A0A8J4E4J5_9ACTN</name>
<protein>
    <submittedName>
        <fullName evidence="2">Uncharacterized protein</fullName>
    </submittedName>
</protein>
<proteinExistence type="predicted"/>
<evidence type="ECO:0000313" key="3">
    <source>
        <dbReference type="Proteomes" id="UP000612585"/>
    </source>
</evidence>
<accession>A0A8J4E4J5</accession>
<keyword evidence="1" id="KW-0812">Transmembrane</keyword>
<feature type="transmembrane region" description="Helical" evidence="1">
    <location>
        <begin position="136"/>
        <end position="155"/>
    </location>
</feature>
<dbReference type="Proteomes" id="UP000612585">
    <property type="component" value="Unassembled WGS sequence"/>
</dbReference>
<dbReference type="EMBL" id="BOPG01000064">
    <property type="protein sequence ID" value="GIJ61301.1"/>
    <property type="molecule type" value="Genomic_DNA"/>
</dbReference>
<evidence type="ECO:0000256" key="1">
    <source>
        <dbReference type="SAM" id="Phobius"/>
    </source>
</evidence>
<feature type="transmembrane region" description="Helical" evidence="1">
    <location>
        <begin position="81"/>
        <end position="99"/>
    </location>
</feature>
<evidence type="ECO:0000313" key="2">
    <source>
        <dbReference type="EMBL" id="GIJ61301.1"/>
    </source>
</evidence>
<gene>
    <name evidence="2" type="ORF">Vau01_088170</name>
</gene>
<dbReference type="AlphaFoldDB" id="A0A8J4E4J5"/>
<organism evidence="2 3">
    <name type="scientific">Virgisporangium aurantiacum</name>
    <dbReference type="NCBI Taxonomy" id="175570"/>
    <lineage>
        <taxon>Bacteria</taxon>
        <taxon>Bacillati</taxon>
        <taxon>Actinomycetota</taxon>
        <taxon>Actinomycetes</taxon>
        <taxon>Micromonosporales</taxon>
        <taxon>Micromonosporaceae</taxon>
        <taxon>Virgisporangium</taxon>
    </lineage>
</organism>
<feature type="transmembrane region" description="Helical" evidence="1">
    <location>
        <begin position="29"/>
        <end position="46"/>
    </location>
</feature>
<keyword evidence="3" id="KW-1185">Reference proteome</keyword>
<sequence>MRGLSNRIVRRLREIRPARPRPPVNRRRVYGFAVVGVATLSLLALCADRSRLALGFAVAVVLAVLWVAWTAHRALVTTGLALVWWFITAPHVGLLAAGGNGPAQVSFAMSPAIATVGALGAVAGLVAVLSRTPRPALTVMLAWATNALVVWAASYLLPTNAWAVGYVVTIAVLAWRAGFRWRGRNRGCPPGVNPELHALLAAVPGGHVGAVAGRANRTVTVLAAPSGVYSVTPLLRPGTVATTPRGSRLLIDGRPLPKVSTAVRASRLTRNRLRTPVQPVLAVLTAGFADGLARATTDGATDVLVIRGDLLAGRLAHGPPVLTGNQLRRLARRIGAAAPPPEESS</sequence>
<feature type="transmembrane region" description="Helical" evidence="1">
    <location>
        <begin position="105"/>
        <end position="129"/>
    </location>
</feature>
<keyword evidence="1" id="KW-0472">Membrane</keyword>
<comment type="caution">
    <text evidence="2">The sequence shown here is derived from an EMBL/GenBank/DDBJ whole genome shotgun (WGS) entry which is preliminary data.</text>
</comment>
<keyword evidence="1" id="KW-1133">Transmembrane helix</keyword>
<reference evidence="2" key="1">
    <citation type="submission" date="2021-01" db="EMBL/GenBank/DDBJ databases">
        <title>Whole genome shotgun sequence of Virgisporangium aurantiacum NBRC 16421.</title>
        <authorList>
            <person name="Komaki H."/>
            <person name="Tamura T."/>
        </authorList>
    </citation>
    <scope>NUCLEOTIDE SEQUENCE</scope>
    <source>
        <strain evidence="2">NBRC 16421</strain>
    </source>
</reference>
<feature type="transmembrane region" description="Helical" evidence="1">
    <location>
        <begin position="52"/>
        <end position="69"/>
    </location>
</feature>
<feature type="transmembrane region" description="Helical" evidence="1">
    <location>
        <begin position="161"/>
        <end position="179"/>
    </location>
</feature>